<comment type="caution">
    <text evidence="2">The sequence shown here is derived from an EMBL/GenBank/DDBJ whole genome shotgun (WGS) entry which is preliminary data.</text>
</comment>
<dbReference type="Proteomes" id="UP001281761">
    <property type="component" value="Unassembled WGS sequence"/>
</dbReference>
<evidence type="ECO:0000256" key="1">
    <source>
        <dbReference type="SAM" id="MobiDB-lite"/>
    </source>
</evidence>
<proteinExistence type="predicted"/>
<keyword evidence="3" id="KW-1185">Reference proteome</keyword>
<dbReference type="Gene3D" id="3.80.10.10">
    <property type="entry name" value="Ribonuclease Inhibitor"/>
    <property type="match status" value="1"/>
</dbReference>
<feature type="region of interest" description="Disordered" evidence="1">
    <location>
        <begin position="231"/>
        <end position="285"/>
    </location>
</feature>
<evidence type="ECO:0008006" key="4">
    <source>
        <dbReference type="Google" id="ProtNLM"/>
    </source>
</evidence>
<evidence type="ECO:0000313" key="3">
    <source>
        <dbReference type="Proteomes" id="UP001281761"/>
    </source>
</evidence>
<dbReference type="PROSITE" id="PS51450">
    <property type="entry name" value="LRR"/>
    <property type="match status" value="1"/>
</dbReference>
<reference evidence="2 3" key="1">
    <citation type="journal article" date="2022" name="bioRxiv">
        <title>Genomics of Preaxostyla Flagellates Illuminates Evolutionary Transitions and the Path Towards Mitochondrial Loss.</title>
        <authorList>
            <person name="Novak L.V.F."/>
            <person name="Treitli S.C."/>
            <person name="Pyrih J."/>
            <person name="Halakuc P."/>
            <person name="Pipaliya S.V."/>
            <person name="Vacek V."/>
            <person name="Brzon O."/>
            <person name="Soukal P."/>
            <person name="Eme L."/>
            <person name="Dacks J.B."/>
            <person name="Karnkowska A."/>
            <person name="Elias M."/>
            <person name="Hampl V."/>
        </authorList>
    </citation>
    <scope>NUCLEOTIDE SEQUENCE [LARGE SCALE GENOMIC DNA]</scope>
    <source>
        <strain evidence="2">NAU3</strain>
        <tissue evidence="2">Gut</tissue>
    </source>
</reference>
<sequence>MAGRSNHKHSCVLLPGSTATRLTTNLFSSLTEGNERLMKKYPVYLCFSNACFGEEEGGFRLKTVDSIGSVINTALVKEIDFGGNFLTSFSTSAFSKAKDGTMSGNLPTFKDLHHLSILDLSHNQLEGSIINLTSVAPHLLQLDLSYNKFSWNEDELSQNATVIADMMKLERLNLSNNPFCTFFEQEWENYFLYPLRNGKLNYFNGIPIKKQAKMTPPDTLILTKQGELILHPGRSSPSIENNTPANEQVEEEKPSKAPENKSPSQQSLSAPTRSEPATPQIPLPINDETDINGLLESGQKVPYTIFTDILFQCFEDSSSAILHLDELRKKLRQFTHFAIAHRAIDFLNSSAQLFSTDLVNSLCRLAGQSADLYEHALATLSYIIVKVTDAGIGETCCELLRKRDQKNGQATPLTEVVGQKVLALIEEECLRTRRLETLPIIIRNTSSKGTESNRDSLPSQDIKSNRLHPTNLLSRGSGSGSPYSTPQGTPLDWSLNDQHYLHVCSSLKVDFEQYLVYYASMHISPEDQGKIPTVIHLFLAMCLDTPHRRENKSLLPECLILLALLLRLPFVLVQAPGLKIAEILCDVFDTLPNFSYDTKVQTLHLSLLRCLSGVAQHPSCGNTIYRRDVHRKLLKFIDDFDTTATAMNDVYAAGIEVGGDMSRDTIELTAACIDCITGLCVCPPLLRDATDNFLFISKLTEILTMPNPSALLVCSAVNAMRSMLENTDGQQDKQVLFDRFLSSTNEGVTLFECIGGDRGKEIIHKLHQPSTAGDEASGLSDVDVFGEHGEILFSAITHPQFVSMCITVLELCQTYVNAAYRHPGARKLAMNATPTLLEIYQIPNHTARLLCVSIFSSFPQMLTKAEQIEVLLESLKINTVTELVNGKTEHIVISILHFFTCLLIEDNPIRPLIQTDMFISLIPAAINILVINTERHNEKNRNTKTAIWNGVINLLKAIKESDWKGGIEEMRKNGPSLKVIGTNECNYGEESGCCIEDTEVGANIENVLQAFVALQSSSFVAFRYCRRIATLLSGDYERPHCLAGGTFSSERWIPDYGRMTETPQRSLNACQATFVKQNGMKVLLQYFRSQSAPTGQAQDTFVTDNIKKLIAQTTTILDQSGIYSLTDHRQNQLNLTPSGATSSPSKASEGYVSPYAIANKRAAPAPPPPASSPTQIASYGQKKTSGLQAQSYTNPLNAQKNNSQKKKKEAQNVIVVNVGEALILDDEIFELETISTGENSTTTDTDVTTDADISAEVLAPLPDPPPFTFAPTPEHHPITLEAETAILCMSTLFWYADPSVQSIIRTQARNVATFRLLFSSAMAYGLTTLNFGARILTTTNELFCLSVNESKEKAGEAFELYDVVSQMMSILFNHFMAVLSITKGEGEEDEDKNVHKEGKESALLLLNGQVPNKKSEENLENQAQLSHSEFTGNVFFHANSSSLSRLAISYNSPSIIWITRSLSPRWRLSHDEELLLFETIRMWYVFTHQLQSIQFHVSPNVSHRIFLTIYSEFFTFRRLTFLISTLLHEYSRLTLPLKHSRALLIDECIGYIICMISDYIRLHPKEKMKVIELINRVEGSCGFKMTPQFVDSILFRIELDALCYNHLVPIARAIKTGNAALKEIASIEPPALTKPTTGTNSSAITTYRHPHYHLIPTPSVSDLVYESYLEERVVSTAMGVIQKKHSSDNFKCILIVTNTGLLVFKIEDQDEASVKRAVSIQNGSIVGNGYSIENLVYLLQLRLMFLTLRIPFSVIETVRVSPCGHETSILFKNDPNATFSFTSDSWWSIQLTVNALRQGSIAHNYPVIVDPLMLSKIEEGMNMKQEQILFVGIAYRIRRGGKPQKRVLAITSKVLKEYSINDEHRIGNPTKFIADVQTIPLEEFLAYERNEARKTKSFKMSFVETKPDEEPVADRTTMDCLFQSIIPDSLNGLRIKMMYLQGKKEEEKKTKWDFTCTETLHQFISTFRNEIEKLWRAQTF</sequence>
<accession>A0ABQ9XL61</accession>
<evidence type="ECO:0000313" key="2">
    <source>
        <dbReference type="EMBL" id="KAK2952199.1"/>
    </source>
</evidence>
<feature type="compositionally biased region" description="Polar residues" evidence="1">
    <location>
        <begin position="1174"/>
        <end position="1187"/>
    </location>
</feature>
<feature type="region of interest" description="Disordered" evidence="1">
    <location>
        <begin position="446"/>
        <end position="488"/>
    </location>
</feature>
<dbReference type="InterPro" id="IPR016024">
    <property type="entry name" value="ARM-type_fold"/>
</dbReference>
<dbReference type="SUPFAM" id="SSF48371">
    <property type="entry name" value="ARM repeat"/>
    <property type="match status" value="1"/>
</dbReference>
<dbReference type="InterPro" id="IPR032675">
    <property type="entry name" value="LRR_dom_sf"/>
</dbReference>
<feature type="compositionally biased region" description="Polar residues" evidence="1">
    <location>
        <begin position="261"/>
        <end position="277"/>
    </location>
</feature>
<organism evidence="2 3">
    <name type="scientific">Blattamonas nauphoetae</name>
    <dbReference type="NCBI Taxonomy" id="2049346"/>
    <lineage>
        <taxon>Eukaryota</taxon>
        <taxon>Metamonada</taxon>
        <taxon>Preaxostyla</taxon>
        <taxon>Oxymonadida</taxon>
        <taxon>Blattamonas</taxon>
    </lineage>
</organism>
<dbReference type="InterPro" id="IPR001611">
    <property type="entry name" value="Leu-rich_rpt"/>
</dbReference>
<protein>
    <recommendedName>
        <fullName evidence="4">HECT-type E3 ubiquitin transferase</fullName>
    </recommendedName>
</protein>
<gene>
    <name evidence="2" type="ORF">BLNAU_12902</name>
</gene>
<dbReference type="SUPFAM" id="SSF52058">
    <property type="entry name" value="L domain-like"/>
    <property type="match status" value="1"/>
</dbReference>
<dbReference type="EMBL" id="JARBJD010000107">
    <property type="protein sequence ID" value="KAK2952199.1"/>
    <property type="molecule type" value="Genomic_DNA"/>
</dbReference>
<feature type="region of interest" description="Disordered" evidence="1">
    <location>
        <begin position="1160"/>
        <end position="1187"/>
    </location>
</feature>
<name>A0ABQ9XL61_9EUKA</name>
<feature type="compositionally biased region" description="Polar residues" evidence="1">
    <location>
        <begin position="235"/>
        <end position="246"/>
    </location>
</feature>